<feature type="domain" description="DUF362" evidence="2">
    <location>
        <begin position="55"/>
        <end position="308"/>
    </location>
</feature>
<dbReference type="InterPro" id="IPR007160">
    <property type="entry name" value="DUF362"/>
</dbReference>
<reference evidence="4 5" key="1">
    <citation type="submission" date="2015-08" db="EMBL/GenBank/DDBJ databases">
        <authorList>
            <person name="Babu N.S."/>
            <person name="Beckwith C.J."/>
            <person name="Beseler K.G."/>
            <person name="Brison A."/>
            <person name="Carone J.V."/>
            <person name="Caskin T.P."/>
            <person name="Diamond M."/>
            <person name="Durham M.E."/>
            <person name="Foxe J.M."/>
            <person name="Go M."/>
            <person name="Henderson B.A."/>
            <person name="Jones I.B."/>
            <person name="McGettigan J.A."/>
            <person name="Micheletti S.J."/>
            <person name="Nasrallah M.E."/>
            <person name="Ortiz D."/>
            <person name="Piller C.R."/>
            <person name="Privatt S.R."/>
            <person name="Schneider S.L."/>
            <person name="Sharp S."/>
            <person name="Smith T.C."/>
            <person name="Stanton J.D."/>
            <person name="Ullery H.E."/>
            <person name="Wilson R.J."/>
            <person name="Serrano M.G."/>
            <person name="Buck G."/>
            <person name="Lee V."/>
            <person name="Wang Y."/>
            <person name="Carvalho R."/>
            <person name="Voegtly L."/>
            <person name="Shi R."/>
            <person name="Duckworth R."/>
            <person name="Johnson A."/>
            <person name="Loviza R."/>
            <person name="Walstead R."/>
            <person name="Shah Z."/>
            <person name="Kiflezghi M."/>
            <person name="Wade K."/>
            <person name="Ball S.L."/>
            <person name="Bradley K.W."/>
            <person name="Asai D.J."/>
            <person name="Bowman C.A."/>
            <person name="Russell D.A."/>
            <person name="Pope W.H."/>
            <person name="Jacobs-Sera D."/>
            <person name="Hendrix R.W."/>
            <person name="Hatfull G.F."/>
        </authorList>
    </citation>
    <scope>NUCLEOTIDE SEQUENCE [LARGE SCALE GENOMIC DNA]</scope>
    <source>
        <strain evidence="4 5">DSM 27648</strain>
    </source>
</reference>
<sequence>MTTGAVDGEALRRRTHERLAKDSSKVTMLQGGSARDLGTRLCEAVVPSRPKDTPILIKPNLGGFEWFKDPAKNDGDDGVKGRITDPEFVRGIVRCLKARGHDKITVAEGWGAKHADWEKLVKVSGYAAMAHEEKVRLVAMDDDGVFDKEDDQPGKPLAVSGMEKTHAPTLLMPKILAEHLEHGLFISAPKIKAHRFGVASVSIKGGQGVVMLSDASPAYKQKWRMHKELGDALGLLKTDKAAGQKAYIEALEVFAERMSDVLELAAPHVVLAEGAPAEAGDGFAKRWPSTESVAIGGLNPITVDRVAAAFLGLWDNADLARELGGHKTSPLIETAAKRFGIDLSSPVVEGNGAELLAKPRPVHFVSMSGFALHSDDSKPESSPGSGASDAGTTSERPTMTAPMVDDAAVTVDGIEDAAWKRATPVAFDTDWSGAKTDVSTRVRAMWSKRALYMLWELEGAGLAVDASRPVGTEREKLYEEDCVELFLGPDASERTRYYEVEVGPLGHFFDLSVNRKTKKSDVAWSSDPKIVTKVDREHHRATIEFALRSPDVVSALAKGKKLPLALYRMEGKGKRLYLAWSPTNTPKPNFHVPDAFGTLSLE</sequence>
<name>A0A0K1PTB1_9BACT</name>
<evidence type="ECO:0000256" key="1">
    <source>
        <dbReference type="SAM" id="MobiDB-lite"/>
    </source>
</evidence>
<dbReference type="STRING" id="1391654.AKJ09_03406"/>
<dbReference type="EMBL" id="CP012333">
    <property type="protein sequence ID" value="AKU96742.1"/>
    <property type="molecule type" value="Genomic_DNA"/>
</dbReference>
<dbReference type="CDD" id="cd09620">
    <property type="entry name" value="CBM9_like_3"/>
    <property type="match status" value="1"/>
</dbReference>
<feature type="region of interest" description="Disordered" evidence="1">
    <location>
        <begin position="373"/>
        <end position="404"/>
    </location>
</feature>
<accession>A0A0K1PTB1</accession>
<evidence type="ECO:0000313" key="4">
    <source>
        <dbReference type="EMBL" id="AKU96742.1"/>
    </source>
</evidence>
<evidence type="ECO:0008006" key="6">
    <source>
        <dbReference type="Google" id="ProtNLM"/>
    </source>
</evidence>
<gene>
    <name evidence="4" type="ORF">AKJ09_03406</name>
</gene>
<evidence type="ECO:0000259" key="2">
    <source>
        <dbReference type="Pfam" id="PF04015"/>
    </source>
</evidence>
<proteinExistence type="predicted"/>
<feature type="domain" description="Carbohydrate-binding" evidence="3">
    <location>
        <begin position="411"/>
        <end position="602"/>
    </location>
</feature>
<dbReference type="AlphaFoldDB" id="A0A0K1PTB1"/>
<feature type="compositionally biased region" description="Polar residues" evidence="1">
    <location>
        <begin position="380"/>
        <end position="397"/>
    </location>
</feature>
<keyword evidence="5" id="KW-1185">Reference proteome</keyword>
<organism evidence="4 5">
    <name type="scientific">Labilithrix luteola</name>
    <dbReference type="NCBI Taxonomy" id="1391654"/>
    <lineage>
        <taxon>Bacteria</taxon>
        <taxon>Pseudomonadati</taxon>
        <taxon>Myxococcota</taxon>
        <taxon>Polyangia</taxon>
        <taxon>Polyangiales</taxon>
        <taxon>Labilitrichaceae</taxon>
        <taxon>Labilithrix</taxon>
    </lineage>
</organism>
<protein>
    <recommendedName>
        <fullName evidence="6">DUF362 domain-containing protein</fullName>
    </recommendedName>
</protein>
<dbReference type="Pfam" id="PF06452">
    <property type="entry name" value="CBM9_1"/>
    <property type="match status" value="1"/>
</dbReference>
<dbReference type="GO" id="GO:0016052">
    <property type="term" value="P:carbohydrate catabolic process"/>
    <property type="evidence" value="ECO:0007669"/>
    <property type="project" value="InterPro"/>
</dbReference>
<dbReference type="GO" id="GO:0004553">
    <property type="term" value="F:hydrolase activity, hydrolyzing O-glycosyl compounds"/>
    <property type="evidence" value="ECO:0007669"/>
    <property type="project" value="InterPro"/>
</dbReference>
<dbReference type="SUPFAM" id="SSF49344">
    <property type="entry name" value="CBD9-like"/>
    <property type="match status" value="1"/>
</dbReference>
<dbReference type="KEGG" id="llu:AKJ09_03406"/>
<evidence type="ECO:0000313" key="5">
    <source>
        <dbReference type="Proteomes" id="UP000064967"/>
    </source>
</evidence>
<dbReference type="InterPro" id="IPR010502">
    <property type="entry name" value="Carb-bd_dom_fam9"/>
</dbReference>
<dbReference type="GO" id="GO:0030246">
    <property type="term" value="F:carbohydrate binding"/>
    <property type="evidence" value="ECO:0007669"/>
    <property type="project" value="InterPro"/>
</dbReference>
<dbReference type="Pfam" id="PF04015">
    <property type="entry name" value="DUF362"/>
    <property type="match status" value="1"/>
</dbReference>
<dbReference type="Gene3D" id="2.60.40.1190">
    <property type="match status" value="1"/>
</dbReference>
<evidence type="ECO:0000259" key="3">
    <source>
        <dbReference type="Pfam" id="PF06452"/>
    </source>
</evidence>
<dbReference type="Proteomes" id="UP000064967">
    <property type="component" value="Chromosome"/>
</dbReference>